<dbReference type="Pfam" id="PF01547">
    <property type="entry name" value="SBP_bac_1"/>
    <property type="match status" value="1"/>
</dbReference>
<dbReference type="PANTHER" id="PTHR43649:SF32">
    <property type="entry name" value="SUGAR BINDING SECRETED PROTEIN"/>
    <property type="match status" value="1"/>
</dbReference>
<accession>A0A8J3TEB2</accession>
<dbReference type="RefSeq" id="WP_168113322.1">
    <property type="nucleotide sequence ID" value="NZ_BOON01000049.1"/>
</dbReference>
<protein>
    <submittedName>
        <fullName evidence="2">ABC transporter substrate-binding protein</fullName>
    </submittedName>
</protein>
<reference evidence="2" key="1">
    <citation type="submission" date="2021-01" db="EMBL/GenBank/DDBJ databases">
        <title>Whole genome shotgun sequence of Planosporangium mesophilum NBRC 109066.</title>
        <authorList>
            <person name="Komaki H."/>
            <person name="Tamura T."/>
        </authorList>
    </citation>
    <scope>NUCLEOTIDE SEQUENCE</scope>
    <source>
        <strain evidence="2">NBRC 109066</strain>
    </source>
</reference>
<evidence type="ECO:0000313" key="2">
    <source>
        <dbReference type="EMBL" id="GII25253.1"/>
    </source>
</evidence>
<sequence>MQRLWSRALRAVAVGTAAVVLAACSGNSGGGSGDKIQLKINFWGDFGLTQLKPKYEALHPNIRIVLNSGEYNAQHEDLQKKLIAGSGAPDIAAIDEGFIVSFRSQSDKFVNLLDRGAAQYESKYLPWKWKLSLSPDGKTQIGLGTDVGGQAMCYRTDLFQAAGLPTSRDEVSKLWPTWPDFIRVGQQYTARTGKKFVDSATNIFNPVLSQQPVGFFSPDEKLQMDGGPKVAFDTATAVIDAGLSANLVSFQTGWDQGFVNNSFAVLACPAWMLGHIKDTAPGTNGKWDIAAIPGGGGNWGGSFLTLPKQGKHVKEAYELLEWLVQPAQQIEIFKEVGNLPSQPALYTDPALATFTNPFFSGAPVGQIFGATAMKLQPVYQGKKAGPSRVATENVLRQVEAGQLKGSEAWAEAVRQAQKAAQG</sequence>
<evidence type="ECO:0000256" key="1">
    <source>
        <dbReference type="SAM" id="SignalP"/>
    </source>
</evidence>
<dbReference type="PANTHER" id="PTHR43649">
    <property type="entry name" value="ARABINOSE-BINDING PROTEIN-RELATED"/>
    <property type="match status" value="1"/>
</dbReference>
<dbReference type="Proteomes" id="UP000599074">
    <property type="component" value="Unassembled WGS sequence"/>
</dbReference>
<organism evidence="2 3">
    <name type="scientific">Planosporangium mesophilum</name>
    <dbReference type="NCBI Taxonomy" id="689768"/>
    <lineage>
        <taxon>Bacteria</taxon>
        <taxon>Bacillati</taxon>
        <taxon>Actinomycetota</taxon>
        <taxon>Actinomycetes</taxon>
        <taxon>Micromonosporales</taxon>
        <taxon>Micromonosporaceae</taxon>
        <taxon>Planosporangium</taxon>
    </lineage>
</organism>
<keyword evidence="3" id="KW-1185">Reference proteome</keyword>
<name>A0A8J3TEB2_9ACTN</name>
<dbReference type="Gene3D" id="3.40.190.10">
    <property type="entry name" value="Periplasmic binding protein-like II"/>
    <property type="match status" value="1"/>
</dbReference>
<evidence type="ECO:0000313" key="3">
    <source>
        <dbReference type="Proteomes" id="UP000599074"/>
    </source>
</evidence>
<keyword evidence="1" id="KW-0732">Signal</keyword>
<dbReference type="InterPro" id="IPR050490">
    <property type="entry name" value="Bact_solute-bd_prot1"/>
</dbReference>
<feature type="signal peptide" evidence="1">
    <location>
        <begin position="1"/>
        <end position="22"/>
    </location>
</feature>
<dbReference type="AlphaFoldDB" id="A0A8J3TEB2"/>
<gene>
    <name evidence="2" type="primary">cebE_2</name>
    <name evidence="2" type="ORF">Pme01_48500</name>
</gene>
<dbReference type="PROSITE" id="PS51257">
    <property type="entry name" value="PROKAR_LIPOPROTEIN"/>
    <property type="match status" value="1"/>
</dbReference>
<feature type="chain" id="PRO_5035227700" evidence="1">
    <location>
        <begin position="23"/>
        <end position="422"/>
    </location>
</feature>
<dbReference type="SUPFAM" id="SSF53850">
    <property type="entry name" value="Periplasmic binding protein-like II"/>
    <property type="match status" value="1"/>
</dbReference>
<dbReference type="InterPro" id="IPR006059">
    <property type="entry name" value="SBP"/>
</dbReference>
<proteinExistence type="predicted"/>
<comment type="caution">
    <text evidence="2">The sequence shown here is derived from an EMBL/GenBank/DDBJ whole genome shotgun (WGS) entry which is preliminary data.</text>
</comment>
<dbReference type="EMBL" id="BOON01000049">
    <property type="protein sequence ID" value="GII25253.1"/>
    <property type="molecule type" value="Genomic_DNA"/>
</dbReference>